<dbReference type="OrthoDB" id="4563569at2"/>
<evidence type="ECO:0008006" key="3">
    <source>
        <dbReference type="Google" id="ProtNLM"/>
    </source>
</evidence>
<dbReference type="EMBL" id="BJXA01000041">
    <property type="protein sequence ID" value="GEM40786.1"/>
    <property type="molecule type" value="Genomic_DNA"/>
</dbReference>
<dbReference type="RefSeq" id="WP_147136683.1">
    <property type="nucleotide sequence ID" value="NZ_BJXA01000041.1"/>
</dbReference>
<sequence length="110" mass="11461">MSESGGTPNISGEPSVVPDEVRAIGRYVYSLAQTFRSALDSAGREVDELTSSGWSDTAATAFAEGWRESRDGGGKIVDALAVMADKLGVSAENYQAQDTAAASRTSSLNL</sequence>
<proteinExistence type="predicted"/>
<reference evidence="1 2" key="1">
    <citation type="submission" date="2019-07" db="EMBL/GenBank/DDBJ databases">
        <title>Whole genome shotgun sequence of Nocardia ninae NBRC 108245.</title>
        <authorList>
            <person name="Hosoyama A."/>
            <person name="Uohara A."/>
            <person name="Ohji S."/>
            <person name="Ichikawa N."/>
        </authorList>
    </citation>
    <scope>NUCLEOTIDE SEQUENCE [LARGE SCALE GENOMIC DNA]</scope>
    <source>
        <strain evidence="1 2">NBRC 108245</strain>
    </source>
</reference>
<dbReference type="Pfam" id="PF06013">
    <property type="entry name" value="WXG100"/>
    <property type="match status" value="1"/>
</dbReference>
<evidence type="ECO:0000313" key="2">
    <source>
        <dbReference type="Proteomes" id="UP000321424"/>
    </source>
</evidence>
<accession>A0A511MLI7</accession>
<dbReference type="AlphaFoldDB" id="A0A511MLI7"/>
<evidence type="ECO:0000313" key="1">
    <source>
        <dbReference type="EMBL" id="GEM40786.1"/>
    </source>
</evidence>
<dbReference type="SUPFAM" id="SSF140453">
    <property type="entry name" value="EsxAB dimer-like"/>
    <property type="match status" value="1"/>
</dbReference>
<dbReference type="Proteomes" id="UP000321424">
    <property type="component" value="Unassembled WGS sequence"/>
</dbReference>
<dbReference type="Gene3D" id="1.10.287.1060">
    <property type="entry name" value="ESAT-6-like"/>
    <property type="match status" value="1"/>
</dbReference>
<comment type="caution">
    <text evidence="1">The sequence shown here is derived from an EMBL/GenBank/DDBJ whole genome shotgun (WGS) entry which is preliminary data.</text>
</comment>
<protein>
    <recommendedName>
        <fullName evidence="3">WXG100 family type VII secretion target</fullName>
    </recommendedName>
</protein>
<organism evidence="1 2">
    <name type="scientific">Nocardia ninae NBRC 108245</name>
    <dbReference type="NCBI Taxonomy" id="1210091"/>
    <lineage>
        <taxon>Bacteria</taxon>
        <taxon>Bacillati</taxon>
        <taxon>Actinomycetota</taxon>
        <taxon>Actinomycetes</taxon>
        <taxon>Mycobacteriales</taxon>
        <taxon>Nocardiaceae</taxon>
        <taxon>Nocardia</taxon>
    </lineage>
</organism>
<dbReference type="InterPro" id="IPR036689">
    <property type="entry name" value="ESAT-6-like_sf"/>
</dbReference>
<dbReference type="InterPro" id="IPR010310">
    <property type="entry name" value="T7SS_ESAT-6-like"/>
</dbReference>
<name>A0A511MLI7_9NOCA</name>
<gene>
    <name evidence="1" type="ORF">NN4_53050</name>
</gene>
<keyword evidence="2" id="KW-1185">Reference proteome</keyword>